<feature type="domain" description="Bromo" evidence="17">
    <location>
        <begin position="299"/>
        <end position="371"/>
    </location>
</feature>
<dbReference type="InterPro" id="IPR050935">
    <property type="entry name" value="Bromo_chromatin_reader"/>
</dbReference>
<keyword evidence="6" id="KW-0805">Transcription regulation</keyword>
<evidence type="ECO:0000256" key="5">
    <source>
        <dbReference type="ARBA" id="ARBA00022871"/>
    </source>
</evidence>
<dbReference type="InterPro" id="IPR031354">
    <property type="entry name" value="BRD4_CDT"/>
</dbReference>
<feature type="region of interest" description="Disordered" evidence="16">
    <location>
        <begin position="875"/>
        <end position="934"/>
    </location>
</feature>
<comment type="caution">
    <text evidence="19">The sequence shown here is derived from an EMBL/GenBank/DDBJ whole genome shotgun (WGS) entry which is preliminary data.</text>
</comment>
<dbReference type="PROSITE" id="PS00633">
    <property type="entry name" value="BROMODOMAIN_1"/>
    <property type="match status" value="1"/>
</dbReference>
<dbReference type="Gene3D" id="1.20.1270.220">
    <property type="match status" value="1"/>
</dbReference>
<feature type="compositionally biased region" description="Basic and acidic residues" evidence="16">
    <location>
        <begin position="925"/>
        <end position="934"/>
    </location>
</feature>
<comment type="subcellular location">
    <subcellularLocation>
        <location evidence="1">Nucleus</location>
    </subcellularLocation>
</comment>
<feature type="compositionally biased region" description="Basic and acidic residues" evidence="16">
    <location>
        <begin position="807"/>
        <end position="817"/>
    </location>
</feature>
<dbReference type="Pfam" id="PF17035">
    <property type="entry name" value="BET"/>
    <property type="match status" value="1"/>
</dbReference>
<dbReference type="FunFam" id="1.20.920.10:FF:000002">
    <property type="entry name" value="Bromodomain-containing protein 4"/>
    <property type="match status" value="1"/>
</dbReference>
<keyword evidence="9" id="KW-0010">Activator</keyword>
<reference evidence="19 20" key="1">
    <citation type="submission" date="2019-09" db="EMBL/GenBank/DDBJ databases">
        <title>Bird 10,000 Genomes (B10K) Project - Family phase.</title>
        <authorList>
            <person name="Zhang G."/>
        </authorList>
    </citation>
    <scope>NUCLEOTIDE SEQUENCE [LARGE SCALE GENOMIC DNA]</scope>
    <source>
        <strain evidence="19">B10K-DU-002-11</strain>
        <tissue evidence="19">Muscle</tissue>
    </source>
</reference>
<keyword evidence="3" id="KW-0221">Differentiation</keyword>
<comment type="similarity">
    <text evidence="14">Belongs to the BET family.</text>
</comment>
<keyword evidence="4" id="KW-0156">Chromatin regulator</keyword>
<feature type="domain" description="Bromo" evidence="17">
    <location>
        <begin position="44"/>
        <end position="116"/>
    </location>
</feature>
<dbReference type="FunFam" id="1.20.1270.220:FF:000001">
    <property type="entry name" value="bromodomain-containing protein 2 isoform X1"/>
    <property type="match status" value="1"/>
</dbReference>
<feature type="compositionally biased region" description="Basic residues" evidence="16">
    <location>
        <begin position="459"/>
        <end position="500"/>
    </location>
</feature>
<evidence type="ECO:0000256" key="6">
    <source>
        <dbReference type="ARBA" id="ARBA00023015"/>
    </source>
</evidence>
<organism evidence="19 20">
    <name type="scientific">Aramus guarauna</name>
    <name type="common">Limpkin</name>
    <name type="synonym">Scolopax guarauna</name>
    <dbReference type="NCBI Taxonomy" id="54356"/>
    <lineage>
        <taxon>Eukaryota</taxon>
        <taxon>Metazoa</taxon>
        <taxon>Chordata</taxon>
        <taxon>Craniata</taxon>
        <taxon>Vertebrata</taxon>
        <taxon>Euteleostomi</taxon>
        <taxon>Archelosauria</taxon>
        <taxon>Archosauria</taxon>
        <taxon>Dinosauria</taxon>
        <taxon>Saurischia</taxon>
        <taxon>Theropoda</taxon>
        <taxon>Coelurosauria</taxon>
        <taxon>Aves</taxon>
        <taxon>Neognathae</taxon>
        <taxon>Neoaves</taxon>
        <taxon>Gruiformes</taxon>
        <taxon>Aramidae</taxon>
        <taxon>Aramus</taxon>
    </lineage>
</organism>
<evidence type="ECO:0000256" key="1">
    <source>
        <dbReference type="ARBA" id="ARBA00004123"/>
    </source>
</evidence>
<dbReference type="GO" id="GO:0006355">
    <property type="term" value="P:regulation of DNA-templated transcription"/>
    <property type="evidence" value="ECO:0007669"/>
    <property type="project" value="TreeGrafter"/>
</dbReference>
<feature type="region of interest" description="Disordered" evidence="16">
    <location>
        <begin position="143"/>
        <end position="187"/>
    </location>
</feature>
<evidence type="ECO:0000256" key="16">
    <source>
        <dbReference type="SAM" id="MobiDB-lite"/>
    </source>
</evidence>
<feature type="region of interest" description="Disordered" evidence="16">
    <location>
        <begin position="797"/>
        <end position="817"/>
    </location>
</feature>
<dbReference type="GO" id="GO:0007283">
    <property type="term" value="P:spermatogenesis"/>
    <property type="evidence" value="ECO:0007669"/>
    <property type="project" value="UniProtKB-KW"/>
</dbReference>
<evidence type="ECO:0000256" key="11">
    <source>
        <dbReference type="ARBA" id="ARBA00023242"/>
    </source>
</evidence>
<name>A0A7L1TD78_ARAGA</name>
<evidence type="ECO:0000259" key="18">
    <source>
        <dbReference type="PROSITE" id="PS51525"/>
    </source>
</evidence>
<dbReference type="SUPFAM" id="SSF47370">
    <property type="entry name" value="Bromodomain"/>
    <property type="match status" value="2"/>
</dbReference>
<keyword evidence="10" id="KW-0804">Transcription</keyword>
<feature type="non-terminal residue" evidence="19">
    <location>
        <position position="961"/>
    </location>
</feature>
<dbReference type="InterPro" id="IPR027353">
    <property type="entry name" value="NET_dom"/>
</dbReference>
<evidence type="ECO:0000256" key="7">
    <source>
        <dbReference type="ARBA" id="ARBA00023054"/>
    </source>
</evidence>
<dbReference type="InterPro" id="IPR036427">
    <property type="entry name" value="Bromodomain-like_sf"/>
</dbReference>
<evidence type="ECO:0000256" key="14">
    <source>
        <dbReference type="ARBA" id="ARBA00044509"/>
    </source>
</evidence>
<dbReference type="PANTHER" id="PTHR22880">
    <property type="entry name" value="FALZ-RELATED BROMODOMAIN-CONTAINING PROTEINS"/>
    <property type="match status" value="1"/>
</dbReference>
<dbReference type="GO" id="GO:0000785">
    <property type="term" value="C:chromatin"/>
    <property type="evidence" value="ECO:0007669"/>
    <property type="project" value="TreeGrafter"/>
</dbReference>
<evidence type="ECO:0000256" key="10">
    <source>
        <dbReference type="ARBA" id="ARBA00023163"/>
    </source>
</evidence>
<evidence type="ECO:0000313" key="19">
    <source>
        <dbReference type="EMBL" id="NXO59206.1"/>
    </source>
</evidence>
<evidence type="ECO:0000256" key="13">
    <source>
        <dbReference type="ARBA" id="ARBA00040033"/>
    </source>
</evidence>
<feature type="region of interest" description="Disordered" evidence="16">
    <location>
        <begin position="408"/>
        <end position="431"/>
    </location>
</feature>
<dbReference type="PROSITE" id="PS51525">
    <property type="entry name" value="NET"/>
    <property type="match status" value="1"/>
</dbReference>
<dbReference type="Pfam" id="PF00439">
    <property type="entry name" value="Bromodomain"/>
    <property type="match status" value="2"/>
</dbReference>
<keyword evidence="11" id="KW-0539">Nucleus</keyword>
<protein>
    <recommendedName>
        <fullName evidence="13">Bromodomain testis-specific protein</fullName>
    </recommendedName>
</protein>
<evidence type="ECO:0000256" key="2">
    <source>
        <dbReference type="ARBA" id="ARBA00022737"/>
    </source>
</evidence>
<gene>
    <name evidence="19" type="primary">Brdt</name>
    <name evidence="19" type="ORF">ARAGUA_R02299</name>
</gene>
<keyword evidence="5" id="KW-0744">Spermatogenesis</keyword>
<dbReference type="Pfam" id="PF17105">
    <property type="entry name" value="BRD4_CDT"/>
    <property type="match status" value="1"/>
</dbReference>
<dbReference type="FunFam" id="1.20.920.10:FF:000003">
    <property type="entry name" value="Bromodomain-containing protein 2"/>
    <property type="match status" value="1"/>
</dbReference>
<feature type="region of interest" description="Disordered" evidence="16">
    <location>
        <begin position="599"/>
        <end position="710"/>
    </location>
</feature>
<dbReference type="PROSITE" id="PS50014">
    <property type="entry name" value="BROMODOMAIN_2"/>
    <property type="match status" value="2"/>
</dbReference>
<dbReference type="GO" id="GO:0030154">
    <property type="term" value="P:cell differentiation"/>
    <property type="evidence" value="ECO:0007669"/>
    <property type="project" value="UniProtKB-KW"/>
</dbReference>
<sequence>MSVPSQHSSIIINPPPPEYINNKNSGCQTNQLQYLQRVVMKAMWRHNFSWPFHQPVDAAALNLPDYYSIIKKPMDLSTIKKRLEHNYYTKAAECIEDFKTMFLNCYIYNKPGDDIVFMAQELEKVFMQKIAQMPPEERLVILNKGKRKGKKPEETQQPNPGTSNEQSMMQKQAESSEQPPGMTQELQQATLPPLSAAQLTALMPAAVPITKAKKGVKRKADTTTPTTSIFTASGESSATLNVRKAVKACRGENECMIPNKLLKRYLPDSQQSPEILKKIQLSEQLKHCNEILQEMFSKKHAAYAWPFLKPVDVASFSLGENQGITKCPTDLGTIKKKMDNFEYSDIQEFATDIRLMFMSCYKHNSPDNEIVVMARKLQDVFETRFAKIPDEPVASVPLPQPTIEMTEAYSSESSNDDSSEEKSSEDFEQERTVHLAKLQEQLKAVHQQLQALTRAYLPRLKKKKGKAKREKSKKKEKAKIKSPIQKKKNLKHKKKSKKKLSLSIQSKKTMQQILLAHKSEDEDGAKPMNYDEKRQLSLDINKLPGDKLGKVVHIIQSREPSLRNSNPDEIEIDFETLKTSTLRELEKYVATCLRKRPRKQRVLTSVSHASKKTMKSKEQLNSERKQELEKRLLDVNGQLNPKKENFKFENSTESDIGPSRLSDSSNSSSSSDSGSSTSSGSSSSDSSDSESVTETCSKQTGGRQNCPTSIEKPKRIPLCFQRASCNAVLQLQPSSLTSSLQNRGSSQQQQPPPNVLQRLQPLQNRSLKPSEQNARSPSVHQINIKMVFVFPSGHYIPNDKPNGKNMPEPKSKILPRKDTGFKNIDSWVNLCKTMMLPAPIKTSAESFKQFRKAALKRRNGQAQELKRPLVQAKRELQNLPQEKERDHKGTGLDDTAATDCEPQKEEHKSKQLPEAPQHTLVQDRNLARKMEQERRRREAMACTIDMNLQSDIMASFEEYLE</sequence>
<keyword evidence="2" id="KW-0677">Repeat</keyword>
<feature type="compositionally biased region" description="Polar residues" evidence="16">
    <location>
        <begin position="692"/>
        <end position="708"/>
    </location>
</feature>
<evidence type="ECO:0000256" key="3">
    <source>
        <dbReference type="ARBA" id="ARBA00022782"/>
    </source>
</evidence>
<dbReference type="PRINTS" id="PR00503">
    <property type="entry name" value="BROMODOMAIN"/>
</dbReference>
<dbReference type="PANTHER" id="PTHR22880:SF175">
    <property type="entry name" value="BROMODOMAIN TESTIS-SPECIFIC PROTEIN"/>
    <property type="match status" value="1"/>
</dbReference>
<dbReference type="SMART" id="SM00297">
    <property type="entry name" value="BROMO"/>
    <property type="match status" value="2"/>
</dbReference>
<feature type="domain" description="NET" evidence="18">
    <location>
        <begin position="518"/>
        <end position="600"/>
    </location>
</feature>
<dbReference type="GO" id="GO:0006338">
    <property type="term" value="P:chromatin remodeling"/>
    <property type="evidence" value="ECO:0007669"/>
    <property type="project" value="TreeGrafter"/>
</dbReference>
<evidence type="ECO:0000256" key="8">
    <source>
        <dbReference type="ARBA" id="ARBA00023117"/>
    </source>
</evidence>
<evidence type="ECO:0000256" key="4">
    <source>
        <dbReference type="ARBA" id="ARBA00022853"/>
    </source>
</evidence>
<evidence type="ECO:0000313" key="20">
    <source>
        <dbReference type="Proteomes" id="UP000567570"/>
    </source>
</evidence>
<dbReference type="GO" id="GO:0005634">
    <property type="term" value="C:nucleus"/>
    <property type="evidence" value="ECO:0007669"/>
    <property type="project" value="UniProtKB-SubCell"/>
</dbReference>
<feature type="compositionally biased region" description="Basic and acidic residues" evidence="16">
    <location>
        <begin position="420"/>
        <end position="431"/>
    </location>
</feature>
<dbReference type="Gene3D" id="1.20.920.10">
    <property type="entry name" value="Bromodomain-like"/>
    <property type="match status" value="2"/>
</dbReference>
<feature type="compositionally biased region" description="Basic and acidic residues" evidence="16">
    <location>
        <begin position="901"/>
        <end position="911"/>
    </location>
</feature>
<dbReference type="InterPro" id="IPR043508">
    <property type="entry name" value="Bromo_Brdt_I"/>
</dbReference>
<feature type="compositionally biased region" description="Basic and acidic residues" evidence="16">
    <location>
        <begin position="615"/>
        <end position="633"/>
    </location>
</feature>
<feature type="region of interest" description="Disordered" evidence="16">
    <location>
        <begin position="456"/>
        <end position="503"/>
    </location>
</feature>
<keyword evidence="20" id="KW-1185">Reference proteome</keyword>
<feature type="compositionally biased region" description="Low complexity" evidence="16">
    <location>
        <begin position="662"/>
        <end position="690"/>
    </location>
</feature>
<feature type="compositionally biased region" description="Basic and acidic residues" evidence="16">
    <location>
        <begin position="875"/>
        <end position="891"/>
    </location>
</feature>
<dbReference type="InterPro" id="IPR038336">
    <property type="entry name" value="NET_sf"/>
</dbReference>
<keyword evidence="8 15" id="KW-0103">Bromodomain</keyword>
<dbReference type="CDD" id="cd05497">
    <property type="entry name" value="Bromo_Brdt_I_like"/>
    <property type="match status" value="1"/>
</dbReference>
<dbReference type="InterPro" id="IPR018359">
    <property type="entry name" value="Bromodomain_CS"/>
</dbReference>
<dbReference type="Proteomes" id="UP000567570">
    <property type="component" value="Unassembled WGS sequence"/>
</dbReference>
<evidence type="ECO:0000256" key="12">
    <source>
        <dbReference type="ARBA" id="ARBA00023254"/>
    </source>
</evidence>
<evidence type="ECO:0000259" key="17">
    <source>
        <dbReference type="PROSITE" id="PS50014"/>
    </source>
</evidence>
<dbReference type="AlphaFoldDB" id="A0A7L1TD78"/>
<accession>A0A7L1TD78</accession>
<keyword evidence="12" id="KW-0469">Meiosis</keyword>
<dbReference type="GO" id="GO:0051321">
    <property type="term" value="P:meiotic cell cycle"/>
    <property type="evidence" value="ECO:0007669"/>
    <property type="project" value="UniProtKB-KW"/>
</dbReference>
<feature type="compositionally biased region" description="Polar residues" evidence="16">
    <location>
        <begin position="155"/>
        <end position="178"/>
    </location>
</feature>
<proteinExistence type="inferred from homology"/>
<dbReference type="EMBL" id="VXBL01009180">
    <property type="protein sequence ID" value="NXO59206.1"/>
    <property type="molecule type" value="Genomic_DNA"/>
</dbReference>
<feature type="non-terminal residue" evidence="19">
    <location>
        <position position="1"/>
    </location>
</feature>
<keyword evidence="7" id="KW-0175">Coiled coil</keyword>
<evidence type="ECO:0000256" key="15">
    <source>
        <dbReference type="PROSITE-ProRule" id="PRU00035"/>
    </source>
</evidence>
<evidence type="ECO:0000256" key="9">
    <source>
        <dbReference type="ARBA" id="ARBA00023159"/>
    </source>
</evidence>
<dbReference type="InterPro" id="IPR001487">
    <property type="entry name" value="Bromodomain"/>
</dbReference>